<dbReference type="Proteomes" id="UP000823486">
    <property type="component" value="Unassembled WGS sequence"/>
</dbReference>
<evidence type="ECO:0000259" key="1">
    <source>
        <dbReference type="Pfam" id="PF00149"/>
    </source>
</evidence>
<reference evidence="2 3" key="1">
    <citation type="submission" date="2021-01" db="EMBL/GenBank/DDBJ databases">
        <title>Genomic Encyclopedia of Type Strains, Phase IV (KMG-IV): sequencing the most valuable type-strain genomes for metagenomic binning, comparative biology and taxonomic classification.</title>
        <authorList>
            <person name="Goeker M."/>
        </authorList>
    </citation>
    <scope>NUCLEOTIDE SEQUENCE [LARGE SCALE GENOMIC DNA]</scope>
    <source>
        <strain evidence="2 3">DSM 105482</strain>
    </source>
</reference>
<gene>
    <name evidence="2" type="ORF">JOC77_004091</name>
</gene>
<dbReference type="InterPro" id="IPR051158">
    <property type="entry name" value="Metallophosphoesterase_sf"/>
</dbReference>
<sequence length="284" mass="32233">MKKKTRRSFIKSSLGAFLSLAGTGFGGKYYVEQVEPKWLEVNSFTIAHKLIPKGFNSTKIVQFSDTHLGFQFQLADLQSIILKINRLQPDIIFFTGDLMDAPNEYTYSKEIIPVLRELKAPLGKFCVYGNHDHGGYGTDLYKNIMEQSGFTLLKNQFREIKLLNRDRICIAGIDEPMLGRPNVEQALTGSPDVYRIMLSHAPDLADEIFNYGVHLQLSGHSHGGQVQIPFYGTLVTPPFAEKYPEGFYSFSNNKLYVNRGLGTTRLPYRFLSRPEMTVFELQSL</sequence>
<dbReference type="InterPro" id="IPR004843">
    <property type="entry name" value="Calcineurin-like_PHP"/>
</dbReference>
<dbReference type="Pfam" id="PF00149">
    <property type="entry name" value="Metallophos"/>
    <property type="match status" value="1"/>
</dbReference>
<dbReference type="Gene3D" id="3.60.21.10">
    <property type="match status" value="1"/>
</dbReference>
<name>A0ABS2QQV7_9BACI</name>
<proteinExistence type="predicted"/>
<dbReference type="PANTHER" id="PTHR31302:SF25">
    <property type="entry name" value="PHOSPHOESTERASE"/>
    <property type="match status" value="1"/>
</dbReference>
<comment type="caution">
    <text evidence="2">The sequence shown here is derived from an EMBL/GenBank/DDBJ whole genome shotgun (WGS) entry which is preliminary data.</text>
</comment>
<feature type="domain" description="Calcineurin-like phosphoesterase" evidence="1">
    <location>
        <begin position="59"/>
        <end position="223"/>
    </location>
</feature>
<dbReference type="EMBL" id="JAFBFI010000029">
    <property type="protein sequence ID" value="MBM7694616.1"/>
    <property type="molecule type" value="Genomic_DNA"/>
</dbReference>
<protein>
    <submittedName>
        <fullName evidence="2">MPP superfamily phosphohydrolase</fullName>
    </submittedName>
</protein>
<organism evidence="2 3">
    <name type="scientific">Peribacillus deserti</name>
    <dbReference type="NCBI Taxonomy" id="673318"/>
    <lineage>
        <taxon>Bacteria</taxon>
        <taxon>Bacillati</taxon>
        <taxon>Bacillota</taxon>
        <taxon>Bacilli</taxon>
        <taxon>Bacillales</taxon>
        <taxon>Bacillaceae</taxon>
        <taxon>Peribacillus</taxon>
    </lineage>
</organism>
<evidence type="ECO:0000313" key="3">
    <source>
        <dbReference type="Proteomes" id="UP000823486"/>
    </source>
</evidence>
<dbReference type="CDD" id="cd07385">
    <property type="entry name" value="MPP_YkuE_C"/>
    <property type="match status" value="1"/>
</dbReference>
<dbReference type="InterPro" id="IPR029052">
    <property type="entry name" value="Metallo-depent_PP-like"/>
</dbReference>
<evidence type="ECO:0000313" key="2">
    <source>
        <dbReference type="EMBL" id="MBM7694616.1"/>
    </source>
</evidence>
<keyword evidence="3" id="KW-1185">Reference proteome</keyword>
<dbReference type="RefSeq" id="WP_204547584.1">
    <property type="nucleotide sequence ID" value="NZ_JAFBFI010000029.1"/>
</dbReference>
<dbReference type="SUPFAM" id="SSF56300">
    <property type="entry name" value="Metallo-dependent phosphatases"/>
    <property type="match status" value="1"/>
</dbReference>
<accession>A0ABS2QQV7</accession>
<dbReference type="PANTHER" id="PTHR31302">
    <property type="entry name" value="TRANSMEMBRANE PROTEIN WITH METALLOPHOSPHOESTERASE DOMAIN-RELATED"/>
    <property type="match status" value="1"/>
</dbReference>